<organism evidence="16 17">
    <name type="scientific">Methylovorus glucosotrophus (strain SIP3-4)</name>
    <dbReference type="NCBI Taxonomy" id="582744"/>
    <lineage>
        <taxon>Bacteria</taxon>
        <taxon>Pseudomonadati</taxon>
        <taxon>Pseudomonadota</taxon>
        <taxon>Betaproteobacteria</taxon>
        <taxon>Nitrosomonadales</taxon>
        <taxon>Methylophilaceae</taxon>
        <taxon>Methylovorus</taxon>
    </lineage>
</organism>
<dbReference type="EMBL" id="CP001674">
    <property type="protein sequence ID" value="ACT50834.1"/>
    <property type="molecule type" value="Genomic_DNA"/>
</dbReference>
<dbReference type="PANTHER" id="PTHR43065">
    <property type="entry name" value="SENSOR HISTIDINE KINASE"/>
    <property type="match status" value="1"/>
</dbReference>
<dbReference type="Pfam" id="PF02518">
    <property type="entry name" value="HATPase_c"/>
    <property type="match status" value="1"/>
</dbReference>
<dbReference type="InterPro" id="IPR013654">
    <property type="entry name" value="PAS_2"/>
</dbReference>
<dbReference type="Gene3D" id="3.30.565.10">
    <property type="entry name" value="Histidine kinase-like ATPase, C-terminal domain"/>
    <property type="match status" value="1"/>
</dbReference>
<dbReference type="AlphaFoldDB" id="C6XE59"/>
<dbReference type="RefSeq" id="WP_015830251.1">
    <property type="nucleotide sequence ID" value="NC_012969.1"/>
</dbReference>
<evidence type="ECO:0000256" key="11">
    <source>
        <dbReference type="ARBA" id="ARBA00022991"/>
    </source>
</evidence>
<dbReference type="Pfam" id="PF01590">
    <property type="entry name" value="GAF"/>
    <property type="match status" value="1"/>
</dbReference>
<dbReference type="eggNOG" id="COG4251">
    <property type="taxonomic scope" value="Bacteria"/>
</dbReference>
<evidence type="ECO:0000256" key="4">
    <source>
        <dbReference type="ARBA" id="ARBA00022543"/>
    </source>
</evidence>
<dbReference type="STRING" id="582744.Msip34_1589"/>
<dbReference type="PANTHER" id="PTHR43065:SF10">
    <property type="entry name" value="PEROXIDE STRESS-ACTIVATED HISTIDINE KINASE MAK3"/>
    <property type="match status" value="1"/>
</dbReference>
<keyword evidence="12" id="KW-0902">Two-component regulatory system</keyword>
<keyword evidence="7" id="KW-0808">Transferase</keyword>
<evidence type="ECO:0000256" key="2">
    <source>
        <dbReference type="ARBA" id="ARBA00006402"/>
    </source>
</evidence>
<keyword evidence="8" id="KW-0547">Nucleotide-binding</keyword>
<dbReference type="Gene3D" id="3.30.450.20">
    <property type="entry name" value="PAS domain"/>
    <property type="match status" value="1"/>
</dbReference>
<dbReference type="InterPro" id="IPR036890">
    <property type="entry name" value="HATPase_C_sf"/>
</dbReference>
<dbReference type="PROSITE" id="PS50046">
    <property type="entry name" value="PHYTOCHROME_2"/>
    <property type="match status" value="1"/>
</dbReference>
<dbReference type="InterPro" id="IPR035965">
    <property type="entry name" value="PAS-like_dom_sf"/>
</dbReference>
<evidence type="ECO:0000256" key="6">
    <source>
        <dbReference type="ARBA" id="ARBA00022606"/>
    </source>
</evidence>
<evidence type="ECO:0000256" key="13">
    <source>
        <dbReference type="ARBA" id="ARBA00023170"/>
    </source>
</evidence>
<dbReference type="GO" id="GO:0009881">
    <property type="term" value="F:photoreceptor activity"/>
    <property type="evidence" value="ECO:0007669"/>
    <property type="project" value="UniProtKB-KW"/>
</dbReference>
<dbReference type="SUPFAM" id="SSF47384">
    <property type="entry name" value="Homodimeric domain of signal transducing histidine kinase"/>
    <property type="match status" value="1"/>
</dbReference>
<dbReference type="InterPro" id="IPR001294">
    <property type="entry name" value="Phytochrome"/>
</dbReference>
<dbReference type="InterPro" id="IPR043150">
    <property type="entry name" value="Phytochrome_PHY_sf"/>
</dbReference>
<accession>C6XE59</accession>
<evidence type="ECO:0000256" key="10">
    <source>
        <dbReference type="ARBA" id="ARBA00022840"/>
    </source>
</evidence>
<keyword evidence="10" id="KW-0067">ATP-binding</keyword>
<dbReference type="OrthoDB" id="9808408at2"/>
<dbReference type="SUPFAM" id="SSF55781">
    <property type="entry name" value="GAF domain-like"/>
    <property type="match status" value="2"/>
</dbReference>
<evidence type="ECO:0000313" key="17">
    <source>
        <dbReference type="Proteomes" id="UP000002743"/>
    </source>
</evidence>
<name>C6XE59_METGS</name>
<keyword evidence="4" id="KW-0600">Photoreceptor protein</keyword>
<evidence type="ECO:0000259" key="14">
    <source>
        <dbReference type="PROSITE" id="PS50046"/>
    </source>
</evidence>
<dbReference type="SUPFAM" id="SSF55874">
    <property type="entry name" value="ATPase domain of HSP90 chaperone/DNA topoisomerase II/histidine kinase"/>
    <property type="match status" value="1"/>
</dbReference>
<evidence type="ECO:0000256" key="8">
    <source>
        <dbReference type="ARBA" id="ARBA00022741"/>
    </source>
</evidence>
<dbReference type="InterPro" id="IPR003018">
    <property type="entry name" value="GAF"/>
</dbReference>
<evidence type="ECO:0000313" key="16">
    <source>
        <dbReference type="EMBL" id="ACT50834.1"/>
    </source>
</evidence>
<evidence type="ECO:0000256" key="7">
    <source>
        <dbReference type="ARBA" id="ARBA00022679"/>
    </source>
</evidence>
<dbReference type="InterPro" id="IPR003661">
    <property type="entry name" value="HisK_dim/P_dom"/>
</dbReference>
<dbReference type="CDD" id="cd00082">
    <property type="entry name" value="HisKA"/>
    <property type="match status" value="1"/>
</dbReference>
<dbReference type="PROSITE" id="PS50109">
    <property type="entry name" value="HIS_KIN"/>
    <property type="match status" value="1"/>
</dbReference>
<evidence type="ECO:0000256" key="12">
    <source>
        <dbReference type="ARBA" id="ARBA00023012"/>
    </source>
</evidence>
<dbReference type="InterPro" id="IPR005467">
    <property type="entry name" value="His_kinase_dom"/>
</dbReference>
<evidence type="ECO:0000259" key="15">
    <source>
        <dbReference type="PROSITE" id="PS50109"/>
    </source>
</evidence>
<dbReference type="PRINTS" id="PR01033">
    <property type="entry name" value="PHYTOCHROME"/>
</dbReference>
<evidence type="ECO:0000256" key="3">
    <source>
        <dbReference type="ARBA" id="ARBA00012438"/>
    </source>
</evidence>
<comment type="similarity">
    <text evidence="2">In the N-terminal section; belongs to the phytochrome family.</text>
</comment>
<comment type="catalytic activity">
    <reaction evidence="1">
        <text>ATP + protein L-histidine = ADP + protein N-phospho-L-histidine.</text>
        <dbReference type="EC" id="2.7.13.3"/>
    </reaction>
</comment>
<dbReference type="SMART" id="SM00388">
    <property type="entry name" value="HisKA"/>
    <property type="match status" value="1"/>
</dbReference>
<evidence type="ECO:0000256" key="5">
    <source>
        <dbReference type="ARBA" id="ARBA00022553"/>
    </source>
</evidence>
<keyword evidence="5" id="KW-0597">Phosphoprotein</keyword>
<keyword evidence="11" id="KW-0157">Chromophore</keyword>
<dbReference type="HOGENOM" id="CLU_000445_50_1_4"/>
<dbReference type="Pfam" id="PF00360">
    <property type="entry name" value="PHY"/>
    <property type="match status" value="1"/>
</dbReference>
<dbReference type="InterPro" id="IPR036097">
    <property type="entry name" value="HisK_dim/P_sf"/>
</dbReference>
<dbReference type="Gene3D" id="1.10.287.130">
    <property type="match status" value="1"/>
</dbReference>
<dbReference type="Pfam" id="PF00512">
    <property type="entry name" value="HisKA"/>
    <property type="match status" value="1"/>
</dbReference>
<dbReference type="SMART" id="SM00065">
    <property type="entry name" value="GAF"/>
    <property type="match status" value="1"/>
</dbReference>
<keyword evidence="9 16" id="KW-0418">Kinase</keyword>
<dbReference type="GO" id="GO:0006355">
    <property type="term" value="P:regulation of DNA-templated transcription"/>
    <property type="evidence" value="ECO:0007669"/>
    <property type="project" value="InterPro"/>
</dbReference>
<dbReference type="Gene3D" id="3.30.450.270">
    <property type="match status" value="1"/>
</dbReference>
<dbReference type="Pfam" id="PF08446">
    <property type="entry name" value="PAS_2"/>
    <property type="match status" value="1"/>
</dbReference>
<sequence length="730" mass="81389">MQISVNLHNCDQEPIHLAGAIQSYGALLAFDLGGTLQYCSENATEFLGDVPMLGQSLQAHHLSKLTGASSLISDYLISQQNTRVCHIHAPHGVFELMLHVAAGDMVVAEIEPVLAGSDQHVFFSTHFQQLLNDLRDQTDIETLLQRVTDHYRELTGFDRVMAYRFRQDGSGEVVAEARHSSLEDWRGRRYPAADIPQQARRLYLLNTLRLIADVDEPPVTLLQRPGMPPLDMSFCQLRSVSPIHIEYLQNMGVAASMSISIVIDGQLWGMIACHHMQPHRISREVRMSCHMLGTILSSEIQRLQAVEAHTRREQVAELRVTLLPALMDAEDFGSQLRSAIGDMAGLIPSDAAVISYDGKSAVTGDVPEAFIRAWLFWLNQSLPDVYATHKVEDVPANLRSVMGDICGVMAISIDKVHKSWLLFIRRELIHTIRWGGKPEKQYKIGPLGPRLTPRGSFAEWKETVQGQSEAWSPLDVAMAQELRMDLLKTCNAHNARNERHRIQLMAMLGHDLRDPLNSITMAAQMLEMQDGASSNKLGERIKNSSMRMKRLVHQVLDMSRLQAGLGLPLDIQPTDISLLVRDMLAEHVTAYPDIQVEADIPDNIEAQVDADRIAQVLSNLLSNARHHGLAGQPVRVLLSRDMEKVNLHVKNAGPEIPAETVGVLFDPFKRRQGVSERNKSGLGLGLYIAHQIIAAHQGDIRYEHAEGYVSFIVHLPCTILGDEAAQRISH</sequence>
<dbReference type="SMART" id="SM00387">
    <property type="entry name" value="HATPase_c"/>
    <property type="match status" value="1"/>
</dbReference>
<dbReference type="Gene3D" id="3.30.450.40">
    <property type="match status" value="1"/>
</dbReference>
<dbReference type="KEGG" id="mei:Msip34_1589"/>
<dbReference type="GO" id="GO:0009584">
    <property type="term" value="P:detection of visible light"/>
    <property type="evidence" value="ECO:0007669"/>
    <property type="project" value="InterPro"/>
</dbReference>
<reference evidence="16 17" key="2">
    <citation type="journal article" date="2011" name="J. Bacteriol.">
        <title>Genomes of three methylotrophs from a single niche uncover genetic and metabolic divergence of Methylophilaceae.</title>
        <authorList>
            <person name="Lapidus A."/>
            <person name="Clum A."/>
            <person name="Labutti K."/>
            <person name="Kaluzhnaya M.G."/>
            <person name="Lim S."/>
            <person name="Beck D.A."/>
            <person name="Glavina Del Rio T."/>
            <person name="Nolan M."/>
            <person name="Mavromatis K."/>
            <person name="Huntemann M."/>
            <person name="Lucas S."/>
            <person name="Lidstrom M.E."/>
            <person name="Ivanova N."/>
            <person name="Chistoserdova L."/>
        </authorList>
    </citation>
    <scope>NUCLEOTIDE SEQUENCE [LARGE SCALE GENOMIC DNA]</scope>
    <source>
        <strain evidence="16 17">SIP3-4</strain>
    </source>
</reference>
<proteinExistence type="inferred from homology"/>
<dbReference type="GO" id="GO:0005524">
    <property type="term" value="F:ATP binding"/>
    <property type="evidence" value="ECO:0007669"/>
    <property type="project" value="UniProtKB-KW"/>
</dbReference>
<feature type="domain" description="Phytochrome chromophore attachment site" evidence="14">
    <location>
        <begin position="139"/>
        <end position="294"/>
    </location>
</feature>
<gene>
    <name evidence="16" type="ordered locus">Msip34_1589</name>
</gene>
<reference evidence="17" key="1">
    <citation type="submission" date="2009-07" db="EMBL/GenBank/DDBJ databases">
        <title>Complete sequence of chromosome of Methylovorus sp. SIP3-4.</title>
        <authorList>
            <person name="Lucas S."/>
            <person name="Copeland A."/>
            <person name="Lapidus A."/>
            <person name="Glavina del Rio T."/>
            <person name="Tice H."/>
            <person name="Bruce D."/>
            <person name="Goodwin L."/>
            <person name="Pitluck S."/>
            <person name="Clum A."/>
            <person name="Larimer F."/>
            <person name="Land M."/>
            <person name="Hauser L."/>
            <person name="Kyrpides N."/>
            <person name="Mikhailova N."/>
            <person name="Kayluzhnaya M."/>
            <person name="Chistoserdova L."/>
        </authorList>
    </citation>
    <scope>NUCLEOTIDE SEQUENCE [LARGE SCALE GENOMIC DNA]</scope>
    <source>
        <strain evidence="17">SIP3-4</strain>
    </source>
</reference>
<dbReference type="Proteomes" id="UP000002743">
    <property type="component" value="Chromosome"/>
</dbReference>
<evidence type="ECO:0000256" key="1">
    <source>
        <dbReference type="ARBA" id="ARBA00000085"/>
    </source>
</evidence>
<keyword evidence="17" id="KW-1185">Reference proteome</keyword>
<keyword evidence="13" id="KW-0675">Receptor</keyword>
<dbReference type="InterPro" id="IPR013515">
    <property type="entry name" value="Phytochrome_cen-reg"/>
</dbReference>
<dbReference type="GO" id="GO:0000155">
    <property type="term" value="F:phosphorelay sensor kinase activity"/>
    <property type="evidence" value="ECO:0007669"/>
    <property type="project" value="InterPro"/>
</dbReference>
<dbReference type="InterPro" id="IPR016132">
    <property type="entry name" value="Phyto_chromo_attachment"/>
</dbReference>
<feature type="domain" description="Histidine kinase" evidence="15">
    <location>
        <begin position="507"/>
        <end position="719"/>
    </location>
</feature>
<dbReference type="InterPro" id="IPR003594">
    <property type="entry name" value="HATPase_dom"/>
</dbReference>
<dbReference type="SUPFAM" id="SSF55785">
    <property type="entry name" value="PYP-like sensor domain (PAS domain)"/>
    <property type="match status" value="1"/>
</dbReference>
<dbReference type="EC" id="2.7.13.3" evidence="3"/>
<keyword evidence="6" id="KW-0716">Sensory transduction</keyword>
<protein>
    <recommendedName>
        <fullName evidence="3">histidine kinase</fullName>
        <ecNumber evidence="3">2.7.13.3</ecNumber>
    </recommendedName>
</protein>
<evidence type="ECO:0000256" key="9">
    <source>
        <dbReference type="ARBA" id="ARBA00022777"/>
    </source>
</evidence>
<dbReference type="InterPro" id="IPR029016">
    <property type="entry name" value="GAF-like_dom_sf"/>
</dbReference>